<proteinExistence type="predicted"/>
<keyword evidence="2" id="KW-1185">Reference proteome</keyword>
<reference evidence="2" key="1">
    <citation type="journal article" date="2016" name="Genome Announc.">
        <title>Complete Genome Sequence of Geobacillus thermoglucosidasius NCIMB 11955, the Progenitor of a Bioethanol Production Strain.</title>
        <authorList>
            <person name="Sheng L."/>
            <person name="Zhang Y."/>
            <person name="Minton N.P."/>
        </authorList>
    </citation>
    <scope>NUCLEOTIDE SEQUENCE [LARGE SCALE GENOMIC DNA]</scope>
    <source>
        <strain evidence="2">NCIMB 11955</strain>
    </source>
</reference>
<sequence>MSTFLEINAAFCRKKRFCENAMLAAYDDSDAEVFAPKCDEQLHSKKESAPSWQAINALSLTKKAKGAWHKRVS</sequence>
<dbReference type="AlphaFoldDB" id="A0AAN1D739"/>
<dbReference type="EMBL" id="CP016622">
    <property type="protein sequence ID" value="ANZ30586.1"/>
    <property type="molecule type" value="Genomic_DNA"/>
</dbReference>
<protein>
    <submittedName>
        <fullName evidence="1">Uncharacterized protein</fullName>
    </submittedName>
</protein>
<accession>A0AAN1D739</accession>
<evidence type="ECO:0000313" key="2">
    <source>
        <dbReference type="Proteomes" id="UP000093052"/>
    </source>
</evidence>
<dbReference type="KEGG" id="ptl:AOT13_11055"/>
<organism evidence="1 2">
    <name type="scientific">Parageobacillus thermoglucosidasius</name>
    <name type="common">Geobacillus thermoglucosidasius</name>
    <dbReference type="NCBI Taxonomy" id="1426"/>
    <lineage>
        <taxon>Bacteria</taxon>
        <taxon>Bacillati</taxon>
        <taxon>Bacillota</taxon>
        <taxon>Bacilli</taxon>
        <taxon>Bacillales</taxon>
        <taxon>Anoxybacillaceae</taxon>
        <taxon>Parageobacillus</taxon>
    </lineage>
</organism>
<gene>
    <name evidence="1" type="ORF">BCV53_11065</name>
</gene>
<evidence type="ECO:0000313" key="1">
    <source>
        <dbReference type="EMBL" id="ANZ30586.1"/>
    </source>
</evidence>
<name>A0AAN1D739_PARTM</name>
<dbReference type="Proteomes" id="UP000093052">
    <property type="component" value="Chromosome"/>
</dbReference>